<sequence length="975" mass="105500">MPRHGQGFRAGTTEHQDEWPEEDFMNSLMKMDDTMLFSEPPATHTGGADELDDFMRQLNYSYTADTYLGEQQVTSPLSSHASTDQEFHGFPSTTDGGSSSASLDGYFDEGYGVRMQDKPELMNVDFSMLNVLDPGSPIEPEHISSAASDSGLSSDHLDLDPNTEYEALSPGMSSPGPSISERGGQNSPPRFTISVKQEPSVPTTPTATAQQLPATPVQQVQPVMPRQQPAVLAQPMAATQRTAQTTATTAVPVRSAEKLISTKTAIVTNGAPTVLKTSANKMATTTVYQQPGTGMKSLIANGTKRLIASTNGISASTVPQQLVGSNGKELKIIRMATMKNGQTVAVANGLTTAGTAGTNKKVTLQLKNSTLKTGVGGTGGSTIIPKNVVLTTSSSGTNGHSSAASTTTTTTTTTVPGVRKIIRMQQQTQQNGRQILVPVTIQDLRTIKIVNSTNMKGRSSANIKLAAANMLQQSKQGLIQKNVVLSKDQLLLDDGVLSDAGGPSSSSDSESYVFEDIMQQSSAVLAEVERQQQKHHSSIISDSDVEPDGDDGDDDDVDMEEIGKGRNQNGTYQKLMLTAEEKRLLAKEGISLPTSYPLTKHEERELKRIRRKIRNKISAQDSRKRKKEYVDGLEERVKQCTEENQNLVKRIKILQSQNHDLVSQMKRIQSLLTKGTSKTTQPATCLMVLLISMALVAVPNLKLGNTATQQNIQDSIEMSELLQDPANDKLQVVQQSRRALLFDTKEQSHAAATAEEELNFDEIMSSFNANALIANEHDYFSELLDGGRSGGGEPPSAKRSKLLLPTTTLIDYDVDDDVWNGGSKIRIKQEAAGSMSPDSSSSNNGNGNNELFEQKVREFQASLQKSIRDATEEHTTGMMMGAKYDLNSEVIVDRDLFDLVGKQQQQQQDGGLYEMSLDTFSKGGLHNGGIDLLGNVRAEPTVVSADSTGGDASDARKLNASQQIQQQNNKRKLLL</sequence>
<name>A0A182UR71_ANOME</name>
<feature type="coiled-coil region" evidence="6">
    <location>
        <begin position="623"/>
        <end position="657"/>
    </location>
</feature>
<dbReference type="EnsemblMetazoa" id="AMEM002225-RA">
    <property type="protein sequence ID" value="AMEM002225-PA"/>
    <property type="gene ID" value="AMEM002225"/>
</dbReference>
<dbReference type="CDD" id="cd14689">
    <property type="entry name" value="bZIP_CREB3"/>
    <property type="match status" value="1"/>
</dbReference>
<comment type="subcellular location">
    <subcellularLocation>
        <location evidence="1">Endoplasmic reticulum membrane</location>
        <topology evidence="1">Single-pass type II membrane protein</topology>
    </subcellularLocation>
</comment>
<accession>A0A182UR71</accession>
<dbReference type="GO" id="GO:0000978">
    <property type="term" value="F:RNA polymerase II cis-regulatory region sequence-specific DNA binding"/>
    <property type="evidence" value="ECO:0007669"/>
    <property type="project" value="TreeGrafter"/>
</dbReference>
<feature type="compositionally biased region" description="Polar residues" evidence="7">
    <location>
        <begin position="959"/>
        <end position="968"/>
    </location>
</feature>
<feature type="compositionally biased region" description="Low complexity" evidence="7">
    <location>
        <begin position="169"/>
        <end position="180"/>
    </location>
</feature>
<proteinExistence type="predicted"/>
<keyword evidence="6" id="KW-0175">Coiled coil</keyword>
<feature type="compositionally biased region" description="Polar residues" evidence="7">
    <location>
        <begin position="183"/>
        <end position="197"/>
    </location>
</feature>
<dbReference type="PROSITE" id="PS50217">
    <property type="entry name" value="BZIP"/>
    <property type="match status" value="1"/>
</dbReference>
<dbReference type="SMART" id="SM00338">
    <property type="entry name" value="BRLZ"/>
    <property type="match status" value="1"/>
</dbReference>
<keyword evidence="5" id="KW-0539">Nucleus</keyword>
<dbReference type="PANTHER" id="PTHR45996">
    <property type="entry name" value="AGAP001464-PB"/>
    <property type="match status" value="1"/>
</dbReference>
<feature type="region of interest" description="Disordered" evidence="7">
    <location>
        <begin position="829"/>
        <end position="849"/>
    </location>
</feature>
<dbReference type="SUPFAM" id="SSF57959">
    <property type="entry name" value="Leucine zipper domain"/>
    <property type="match status" value="1"/>
</dbReference>
<dbReference type="InterPro" id="IPR051381">
    <property type="entry name" value="CREB_ATF_subfamily"/>
</dbReference>
<feature type="region of interest" description="Disordered" evidence="7">
    <location>
        <begin position="1"/>
        <end position="20"/>
    </location>
</feature>
<feature type="domain" description="BZIP" evidence="8">
    <location>
        <begin position="605"/>
        <end position="668"/>
    </location>
</feature>
<evidence type="ECO:0000256" key="7">
    <source>
        <dbReference type="SAM" id="MobiDB-lite"/>
    </source>
</evidence>
<keyword evidence="2" id="KW-0805">Transcription regulation</keyword>
<dbReference type="GO" id="GO:0000981">
    <property type="term" value="F:DNA-binding transcription factor activity, RNA polymerase II-specific"/>
    <property type="evidence" value="ECO:0007669"/>
    <property type="project" value="TreeGrafter"/>
</dbReference>
<evidence type="ECO:0000259" key="8">
    <source>
        <dbReference type="PROSITE" id="PS50217"/>
    </source>
</evidence>
<evidence type="ECO:0000313" key="9">
    <source>
        <dbReference type="EnsemblMetazoa" id="AMEM002225-PA"/>
    </source>
</evidence>
<feature type="compositionally biased region" description="Polar residues" evidence="7">
    <location>
        <begin position="73"/>
        <end position="84"/>
    </location>
</feature>
<dbReference type="Pfam" id="PF00170">
    <property type="entry name" value="bZIP_1"/>
    <property type="match status" value="1"/>
</dbReference>
<dbReference type="VEuPathDB" id="VectorBase:AMEM21_003433"/>
<feature type="region of interest" description="Disordered" evidence="7">
    <location>
        <begin position="943"/>
        <end position="975"/>
    </location>
</feature>
<evidence type="ECO:0000256" key="2">
    <source>
        <dbReference type="ARBA" id="ARBA00023015"/>
    </source>
</evidence>
<reference evidence="9" key="1">
    <citation type="submission" date="2020-05" db="UniProtKB">
        <authorList>
            <consortium name="EnsemblMetazoa"/>
        </authorList>
    </citation>
    <scope>IDENTIFICATION</scope>
    <source>
        <strain evidence="9">MAF</strain>
    </source>
</reference>
<dbReference type="Proteomes" id="UP000075903">
    <property type="component" value="Unassembled WGS sequence"/>
</dbReference>
<keyword evidence="10" id="KW-1185">Reference proteome</keyword>
<keyword evidence="3" id="KW-0238">DNA-binding</keyword>
<evidence type="ECO:0000256" key="6">
    <source>
        <dbReference type="SAM" id="Coils"/>
    </source>
</evidence>
<evidence type="ECO:0000256" key="5">
    <source>
        <dbReference type="ARBA" id="ARBA00023242"/>
    </source>
</evidence>
<feature type="region of interest" description="Disordered" evidence="7">
    <location>
        <begin position="527"/>
        <end position="568"/>
    </location>
</feature>
<dbReference type="GO" id="GO:0005789">
    <property type="term" value="C:endoplasmic reticulum membrane"/>
    <property type="evidence" value="ECO:0007669"/>
    <property type="project" value="UniProtKB-SubCell"/>
</dbReference>
<feature type="compositionally biased region" description="Low complexity" evidence="7">
    <location>
        <begin position="839"/>
        <end position="849"/>
    </location>
</feature>
<protein>
    <recommendedName>
        <fullName evidence="8">BZIP domain-containing protein</fullName>
    </recommendedName>
</protein>
<feature type="compositionally biased region" description="Polar residues" evidence="7">
    <location>
        <begin position="91"/>
        <end position="101"/>
    </location>
</feature>
<dbReference type="VEuPathDB" id="VectorBase:AMEM002225"/>
<evidence type="ECO:0000256" key="3">
    <source>
        <dbReference type="ARBA" id="ARBA00023125"/>
    </source>
</evidence>
<dbReference type="AlphaFoldDB" id="A0A182UR71"/>
<evidence type="ECO:0000256" key="4">
    <source>
        <dbReference type="ARBA" id="ARBA00023163"/>
    </source>
</evidence>
<dbReference type="InterPro" id="IPR004827">
    <property type="entry name" value="bZIP"/>
</dbReference>
<evidence type="ECO:0000256" key="1">
    <source>
        <dbReference type="ARBA" id="ARBA00004648"/>
    </source>
</evidence>
<feature type="compositionally biased region" description="Low complexity" evidence="7">
    <location>
        <begin position="201"/>
        <end position="215"/>
    </location>
</feature>
<feature type="region of interest" description="Disordered" evidence="7">
    <location>
        <begin position="73"/>
        <end position="101"/>
    </location>
</feature>
<dbReference type="InterPro" id="IPR046347">
    <property type="entry name" value="bZIP_sf"/>
</dbReference>
<feature type="region of interest" description="Disordered" evidence="7">
    <location>
        <begin position="137"/>
        <end position="215"/>
    </location>
</feature>
<feature type="compositionally biased region" description="Low complexity" evidence="7">
    <location>
        <begin position="144"/>
        <end position="154"/>
    </location>
</feature>
<keyword evidence="4" id="KW-0804">Transcription</keyword>
<dbReference type="PANTHER" id="PTHR45996:SF3">
    <property type="entry name" value="CREB-H TRANSCRIPTION FACTOR HOMOLOG LET-607"/>
    <property type="match status" value="1"/>
</dbReference>
<organism evidence="9 10">
    <name type="scientific">Anopheles merus</name>
    <name type="common">Mosquito</name>
    <dbReference type="NCBI Taxonomy" id="30066"/>
    <lineage>
        <taxon>Eukaryota</taxon>
        <taxon>Metazoa</taxon>
        <taxon>Ecdysozoa</taxon>
        <taxon>Arthropoda</taxon>
        <taxon>Hexapoda</taxon>
        <taxon>Insecta</taxon>
        <taxon>Pterygota</taxon>
        <taxon>Neoptera</taxon>
        <taxon>Endopterygota</taxon>
        <taxon>Diptera</taxon>
        <taxon>Nematocera</taxon>
        <taxon>Culicoidea</taxon>
        <taxon>Culicidae</taxon>
        <taxon>Anophelinae</taxon>
        <taxon>Anopheles</taxon>
    </lineage>
</organism>
<feature type="compositionally biased region" description="Acidic residues" evidence="7">
    <location>
        <begin position="543"/>
        <end position="560"/>
    </location>
</feature>
<dbReference type="GO" id="GO:0005634">
    <property type="term" value="C:nucleus"/>
    <property type="evidence" value="ECO:0007669"/>
    <property type="project" value="TreeGrafter"/>
</dbReference>
<evidence type="ECO:0000313" key="10">
    <source>
        <dbReference type="Proteomes" id="UP000075903"/>
    </source>
</evidence>
<dbReference type="STRING" id="30066.A0A182UR71"/>
<dbReference type="Gene3D" id="1.20.5.170">
    <property type="match status" value="1"/>
</dbReference>